<feature type="transmembrane region" description="Helical" evidence="1">
    <location>
        <begin position="36"/>
        <end position="55"/>
    </location>
</feature>
<sequence length="98" mass="11386">MIKMIYIVFVIAYVLACVGITRWLDKKNKLPNRWISGFISFFIILIPLMIFSNIPPFVLNILYGLCGLFAIMFFETSRLMVERGQHRGMVKPPSTKKK</sequence>
<feature type="transmembrane region" description="Helical" evidence="1">
    <location>
        <begin position="6"/>
        <end position="24"/>
    </location>
</feature>
<dbReference type="KEGG" id="vte:BHY08_01100"/>
<evidence type="ECO:0000313" key="3">
    <source>
        <dbReference type="Proteomes" id="UP000191200"/>
    </source>
</evidence>
<evidence type="ECO:0000313" key="2">
    <source>
        <dbReference type="EMBL" id="APB30545.1"/>
    </source>
</evidence>
<keyword evidence="1" id="KW-1133">Transmembrane helix</keyword>
<dbReference type="STRING" id="519472.BHY08_01100"/>
<accession>A0A1J0A3P2</accession>
<dbReference type="OrthoDB" id="2156743at2"/>
<gene>
    <name evidence="2" type="ORF">BHY08_01100</name>
</gene>
<dbReference type="Proteomes" id="UP000191200">
    <property type="component" value="Chromosome"/>
</dbReference>
<dbReference type="RefSeq" id="WP_071456112.1">
    <property type="nucleotide sequence ID" value="NZ_CABJEN010000005.1"/>
</dbReference>
<dbReference type="AlphaFoldDB" id="A0A1J0A3P2"/>
<keyword evidence="3" id="KW-1185">Reference proteome</keyword>
<keyword evidence="1" id="KW-0472">Membrane</keyword>
<keyword evidence="1" id="KW-0812">Transmembrane</keyword>
<feature type="transmembrane region" description="Helical" evidence="1">
    <location>
        <begin position="61"/>
        <end position="81"/>
    </location>
</feature>
<reference evidence="2 3" key="1">
    <citation type="submission" date="2016-09" db="EMBL/GenBank/DDBJ databases">
        <title>Vagococcus teuberi sp. nov., isolated from the Malian artisanal sour milk fene.</title>
        <authorList>
            <person name="Wullschleger S."/>
            <person name="Seifert C."/>
            <person name="Baumgartner S."/>
            <person name="Lacroix C."/>
            <person name="Bonfoh B."/>
            <person name="Stevens M.J."/>
            <person name="Meile L."/>
        </authorList>
    </citation>
    <scope>NUCLEOTIDE SEQUENCE [LARGE SCALE GENOMIC DNA]</scope>
    <source>
        <strain evidence="2 3">DSM 21459</strain>
    </source>
</reference>
<proteinExistence type="predicted"/>
<protein>
    <submittedName>
        <fullName evidence="2">Uncharacterized protein</fullName>
    </submittedName>
</protein>
<name>A0A1J0A3P2_9ENTE</name>
<organism evidence="2 3">
    <name type="scientific">Vagococcus teuberi</name>
    <dbReference type="NCBI Taxonomy" id="519472"/>
    <lineage>
        <taxon>Bacteria</taxon>
        <taxon>Bacillati</taxon>
        <taxon>Bacillota</taxon>
        <taxon>Bacilli</taxon>
        <taxon>Lactobacillales</taxon>
        <taxon>Enterococcaceae</taxon>
        <taxon>Vagococcus</taxon>
    </lineage>
</organism>
<evidence type="ECO:0000256" key="1">
    <source>
        <dbReference type="SAM" id="Phobius"/>
    </source>
</evidence>
<dbReference type="EMBL" id="CP017267">
    <property type="protein sequence ID" value="APB30545.1"/>
    <property type="molecule type" value="Genomic_DNA"/>
</dbReference>